<dbReference type="PANTHER" id="PTHR23320:SF54">
    <property type="entry name" value="MEMBRANE-SPANNING 4-DOMAINS SUBFAMILY A MEMBER 5"/>
    <property type="match status" value="1"/>
</dbReference>
<evidence type="ECO:0008006" key="8">
    <source>
        <dbReference type="Google" id="ProtNLM"/>
    </source>
</evidence>
<reference evidence="7" key="1">
    <citation type="submission" date="2023-09" db="UniProtKB">
        <authorList>
            <consortium name="Ensembl"/>
        </authorList>
    </citation>
    <scope>IDENTIFICATION</scope>
</reference>
<evidence type="ECO:0000313" key="7">
    <source>
        <dbReference type="Ensembl" id="ENSCCNP00000029590.1"/>
    </source>
</evidence>
<evidence type="ECO:0000256" key="2">
    <source>
        <dbReference type="ARBA" id="ARBA00009565"/>
    </source>
</evidence>
<comment type="subcellular location">
    <subcellularLocation>
        <location evidence="1">Membrane</location>
        <topology evidence="1">Multi-pass membrane protein</topology>
    </subcellularLocation>
</comment>
<dbReference type="PANTHER" id="PTHR23320">
    <property type="entry name" value="MEMBRANE-SPANNING 4-DOMAINS SUBFAMILY A MS4A -RELATED"/>
    <property type="match status" value="1"/>
</dbReference>
<comment type="similarity">
    <text evidence="2">Belongs to the MS4A family.</text>
</comment>
<evidence type="ECO:0000256" key="4">
    <source>
        <dbReference type="ARBA" id="ARBA00022989"/>
    </source>
</evidence>
<dbReference type="AlphaFoldDB" id="A0A8C0XWB3"/>
<dbReference type="Pfam" id="PF04103">
    <property type="entry name" value="CD20"/>
    <property type="match status" value="1"/>
</dbReference>
<dbReference type="InterPro" id="IPR007237">
    <property type="entry name" value="CD20-like"/>
</dbReference>
<evidence type="ECO:0000256" key="3">
    <source>
        <dbReference type="ARBA" id="ARBA00022692"/>
    </source>
</evidence>
<feature type="transmembrane region" description="Helical" evidence="6">
    <location>
        <begin position="76"/>
        <end position="98"/>
    </location>
</feature>
<dbReference type="GO" id="GO:0005886">
    <property type="term" value="C:plasma membrane"/>
    <property type="evidence" value="ECO:0007669"/>
    <property type="project" value="TreeGrafter"/>
</dbReference>
<organism evidence="7">
    <name type="scientific">Castor canadensis</name>
    <name type="common">American beaver</name>
    <dbReference type="NCBI Taxonomy" id="51338"/>
    <lineage>
        <taxon>Eukaryota</taxon>
        <taxon>Metazoa</taxon>
        <taxon>Chordata</taxon>
        <taxon>Craniata</taxon>
        <taxon>Vertebrata</taxon>
        <taxon>Euteleostomi</taxon>
        <taxon>Mammalia</taxon>
        <taxon>Eutheria</taxon>
        <taxon>Euarchontoglires</taxon>
        <taxon>Glires</taxon>
        <taxon>Rodentia</taxon>
        <taxon>Castorimorpha</taxon>
        <taxon>Castoridae</taxon>
        <taxon>Castor</taxon>
    </lineage>
</organism>
<protein>
    <recommendedName>
        <fullName evidence="8">Membrane-spanning 4-domains subfamily A member 5</fullName>
    </recommendedName>
</protein>
<gene>
    <name evidence="7" type="primary">Ms4a5</name>
</gene>
<name>A0A8C0XWB3_CASCN</name>
<evidence type="ECO:0000256" key="1">
    <source>
        <dbReference type="ARBA" id="ARBA00004141"/>
    </source>
</evidence>
<evidence type="ECO:0000256" key="6">
    <source>
        <dbReference type="SAM" id="Phobius"/>
    </source>
</evidence>
<keyword evidence="5 6" id="KW-0472">Membrane</keyword>
<feature type="transmembrane region" description="Helical" evidence="6">
    <location>
        <begin position="47"/>
        <end position="64"/>
    </location>
</feature>
<keyword evidence="4 6" id="KW-1133">Transmembrane helix</keyword>
<feature type="transmembrane region" description="Helical" evidence="6">
    <location>
        <begin position="118"/>
        <end position="144"/>
    </location>
</feature>
<dbReference type="GO" id="GO:0007166">
    <property type="term" value="P:cell surface receptor signaling pathway"/>
    <property type="evidence" value="ECO:0007669"/>
    <property type="project" value="TreeGrafter"/>
</dbReference>
<accession>A0A8C0XWB3</accession>
<dbReference type="InterPro" id="IPR030417">
    <property type="entry name" value="MS4A"/>
</dbReference>
<proteinExistence type="inferred from homology"/>
<sequence>MDSNAAHSPVFLLFPSDINSPEYQSSELTATTYKSQNLIQKFFVTKMKILGFIISGAFLIALKRKSTETLMNVSQIVNFSSALGATAGIILLIFGFLLDRNYICGYSQESTPCNAITILFIGLLIMLMIFSIIELFISLPFAIWGCHSANCHYKECF</sequence>
<keyword evidence="3 6" id="KW-0812">Transmembrane</keyword>
<dbReference type="Ensembl" id="ENSCCNT00000037299.1">
    <property type="protein sequence ID" value="ENSCCNP00000029590.1"/>
    <property type="gene ID" value="ENSCCNG00000028342.1"/>
</dbReference>
<evidence type="ECO:0000256" key="5">
    <source>
        <dbReference type="ARBA" id="ARBA00023136"/>
    </source>
</evidence>